<dbReference type="EMBL" id="VAVY01000003">
    <property type="protein sequence ID" value="TMM62982.1"/>
    <property type="molecule type" value="Genomic_DNA"/>
</dbReference>
<dbReference type="Proteomes" id="UP000310095">
    <property type="component" value="Unassembled WGS sequence"/>
</dbReference>
<evidence type="ECO:0000313" key="1">
    <source>
        <dbReference type="EMBL" id="TMM62982.1"/>
    </source>
</evidence>
<sequence length="103" mass="11856">MRIIAVSQLKAFWAKHPEAEQPLLAWIDEARKAEWSNPAQIKDQYRNASILKSRRVVFNIKGNEYRLIAVVAYRFGALHIKFVGTHQEYDAIDADSVDMEQPA</sequence>
<accession>A0ABY2VLE0</accession>
<comment type="caution">
    <text evidence="1">The sequence shown here is derived from an EMBL/GenBank/DDBJ whole genome shotgun (WGS) entry which is preliminary data.</text>
</comment>
<gene>
    <name evidence="1" type="ORF">FEF10_23175</name>
</gene>
<reference evidence="1 2" key="1">
    <citation type="submission" date="2019-05" db="EMBL/GenBank/DDBJ databases">
        <title>Identification and Biocontrol Activity Analysis of Biocontrol Strain PF-1 Based on Genome-wide Data.</title>
        <authorList>
            <person name="Qi J."/>
        </authorList>
    </citation>
    <scope>NUCLEOTIDE SEQUENCE [LARGE SCALE GENOMIC DNA]</scope>
    <source>
        <strain evidence="1 2">PF-1</strain>
    </source>
</reference>
<protein>
    <submittedName>
        <fullName evidence="1">Type II toxin-antitoxin system HigB family toxin</fullName>
    </submittedName>
</protein>
<dbReference type="RefSeq" id="WP_011063429.1">
    <property type="nucleotide sequence ID" value="NZ_CP022097.2"/>
</dbReference>
<dbReference type="InterPro" id="IPR018669">
    <property type="entry name" value="Toxin_HigB"/>
</dbReference>
<keyword evidence="2" id="KW-1185">Reference proteome</keyword>
<evidence type="ECO:0000313" key="2">
    <source>
        <dbReference type="Proteomes" id="UP000310095"/>
    </source>
</evidence>
<proteinExistence type="predicted"/>
<name>A0ABY2VLE0_9PSED</name>
<organism evidence="1 2">
    <name type="scientific">Pseudomonas protegens</name>
    <dbReference type="NCBI Taxonomy" id="380021"/>
    <lineage>
        <taxon>Bacteria</taxon>
        <taxon>Pseudomonadati</taxon>
        <taxon>Pseudomonadota</taxon>
        <taxon>Gammaproteobacteria</taxon>
        <taxon>Pseudomonadales</taxon>
        <taxon>Pseudomonadaceae</taxon>
        <taxon>Pseudomonas</taxon>
    </lineage>
</organism>
<dbReference type="Pfam" id="PF09907">
    <property type="entry name" value="HigB_toxin"/>
    <property type="match status" value="1"/>
</dbReference>